<dbReference type="Pfam" id="PF09294">
    <property type="entry name" value="Interfer-bind"/>
    <property type="match status" value="1"/>
</dbReference>
<keyword evidence="3" id="KW-1185">Reference proteome</keyword>
<dbReference type="InterPro" id="IPR050713">
    <property type="entry name" value="RTP_Phos/Ushers"/>
</dbReference>
<sequence>MKHFLALFIYISVAIFHTNTQANSQSSLALFNLTPVSMDAIGADADLLFSLETELDKSSQISVMSRRDMEAILYRIGGAQVSDTKLVVSYGLELGVNFILAGEIDKIGSSVKVTVNLIDISNSRISQSWTESYIGRGDILQKSKLLARKVETSIINAVTQGFSSPISNSSSDYFLDITAKSIGSAIKLDWKLSPDISVLYANVYRGHSKEGPYEFVASVEETQFEDEVSGSYYYRLDLVLEDGREVTGNRIVNATSMSNKIKHDINLLPPTIMEFSSLVNGIKIDFIPQLNNQGVVGYNFYQKMKDNSWSKVHTIYKDKTLNYSVILDKNFEPDSQYQITISAYHSNGESQKSELLTFKTIALSELQSNDTALLRRAELSWTKVNSGSGYKIYRKSNSEDNWQFIKNISDITNTKFTDTESLEDGKSYIYSISVVDKYTETLKSKEVRVVTKPTADAVKSFLVESNLVKKVKLTWEIINDTDISGYAIYRHIGDITNETNLTQIAFIKGYETNHFIDGTEKPLEDGQQYHYAIAGRNLFEADGKLTLTQSANTKPLPTPPSDLNLSIEEGIISVNWRKSPETDIKHYSLFRKWNDEAWLKVANIEGTTYSDSDLKVYANTFYKINAIDNDDLTSLSSNIKEILSPLTLKLAVKQDDLLRTIILSWQPAKHITGYKLYQKHETHTNWKLIKTIKSNKTIQFKDFDKKRLKDGQKYEYKISAFDEKIETQASNIVIGKTKNLPSPPDNFEGTSGKVKKVKLSWKASHDRDNKGYLIYRKNNKGNFEEIEDISNINNNHFIDDGEAFTDLKDGTVYEYQIATYNKYSAKGPMSGTISATTKHIPKTVSELSIEKDNSGFLIFWKLPSNTDINQYHVYRGKNKSCSSMRKVGQVDSNSDVYNYTDVQAGTTYCFKVQAIDNDKLQSQLSAPVFYTTEPEKEGN</sequence>
<dbReference type="RefSeq" id="WP_091979839.1">
    <property type="nucleotide sequence ID" value="NZ_FOLO01000003.1"/>
</dbReference>
<dbReference type="Gene3D" id="3.40.50.10610">
    <property type="entry name" value="ABC-type transport auxiliary lipoprotein component"/>
    <property type="match status" value="1"/>
</dbReference>
<dbReference type="GO" id="GO:0016020">
    <property type="term" value="C:membrane"/>
    <property type="evidence" value="ECO:0007669"/>
    <property type="project" value="UniProtKB-SubCell"/>
</dbReference>
<dbReference type="Proteomes" id="UP000198862">
    <property type="component" value="Unassembled WGS sequence"/>
</dbReference>
<evidence type="ECO:0000313" key="2">
    <source>
        <dbReference type="EMBL" id="SFB98485.1"/>
    </source>
</evidence>
<feature type="domain" description="Fibronectin type-III" evidence="1">
    <location>
        <begin position="840"/>
        <end position="935"/>
    </location>
</feature>
<dbReference type="AlphaFoldDB" id="A0A1I1FGI4"/>
<dbReference type="InterPro" id="IPR013783">
    <property type="entry name" value="Ig-like_fold"/>
</dbReference>
<dbReference type="InterPro" id="IPR015373">
    <property type="entry name" value="Interferon/interleukin_rcp_dom"/>
</dbReference>
<dbReference type="STRING" id="1123010.SAMN02745724_00628"/>
<dbReference type="PANTHER" id="PTHR46957">
    <property type="entry name" value="CYTOKINE RECEPTOR"/>
    <property type="match status" value="1"/>
</dbReference>
<evidence type="ECO:0000259" key="1">
    <source>
        <dbReference type="PROSITE" id="PS50853"/>
    </source>
</evidence>
<dbReference type="EMBL" id="FOLO01000003">
    <property type="protein sequence ID" value="SFB98485.1"/>
    <property type="molecule type" value="Genomic_DNA"/>
</dbReference>
<protein>
    <submittedName>
        <fullName evidence="2">Fibronectin type 3 domain-containing protein</fullName>
    </submittedName>
</protein>
<dbReference type="CDD" id="cd00063">
    <property type="entry name" value="FN3"/>
    <property type="match status" value="5"/>
</dbReference>
<dbReference type="PANTHER" id="PTHR46957:SF3">
    <property type="entry name" value="CYTOKINE RECEPTOR"/>
    <property type="match status" value="1"/>
</dbReference>
<feature type="domain" description="Fibronectin type-III" evidence="1">
    <location>
        <begin position="269"/>
        <end position="363"/>
    </location>
</feature>
<evidence type="ECO:0000313" key="3">
    <source>
        <dbReference type="Proteomes" id="UP000198862"/>
    </source>
</evidence>
<dbReference type="PROSITE" id="PS50853">
    <property type="entry name" value="FN3"/>
    <property type="match status" value="2"/>
</dbReference>
<dbReference type="SUPFAM" id="SSF49265">
    <property type="entry name" value="Fibronectin type III"/>
    <property type="match status" value="4"/>
</dbReference>
<organism evidence="2 3">
    <name type="scientific">Pseudoalteromonas denitrificans DSM 6059</name>
    <dbReference type="NCBI Taxonomy" id="1123010"/>
    <lineage>
        <taxon>Bacteria</taxon>
        <taxon>Pseudomonadati</taxon>
        <taxon>Pseudomonadota</taxon>
        <taxon>Gammaproteobacteria</taxon>
        <taxon>Alteromonadales</taxon>
        <taxon>Pseudoalteromonadaceae</taxon>
        <taxon>Pseudoalteromonas</taxon>
    </lineage>
</organism>
<dbReference type="OrthoDB" id="39703at2"/>
<dbReference type="InterPro" id="IPR003961">
    <property type="entry name" value="FN3_dom"/>
</dbReference>
<proteinExistence type="predicted"/>
<accession>A0A1I1FGI4</accession>
<dbReference type="SMART" id="SM00060">
    <property type="entry name" value="FN3"/>
    <property type="match status" value="5"/>
</dbReference>
<gene>
    <name evidence="2" type="ORF">SAMN02745724_00628</name>
</gene>
<name>A0A1I1FGI4_9GAMM</name>
<dbReference type="Gene3D" id="2.60.40.10">
    <property type="entry name" value="Immunoglobulins"/>
    <property type="match status" value="7"/>
</dbReference>
<reference evidence="2 3" key="1">
    <citation type="submission" date="2016-10" db="EMBL/GenBank/DDBJ databases">
        <authorList>
            <person name="de Groot N.N."/>
        </authorList>
    </citation>
    <scope>NUCLEOTIDE SEQUENCE [LARGE SCALE GENOMIC DNA]</scope>
    <source>
        <strain evidence="2 3">DSM 6059</strain>
    </source>
</reference>
<dbReference type="InterPro" id="IPR036116">
    <property type="entry name" value="FN3_sf"/>
</dbReference>